<organism evidence="2 3">
    <name type="scientific">Neoroseomonas alkaliterrae</name>
    <dbReference type="NCBI Taxonomy" id="1452450"/>
    <lineage>
        <taxon>Bacteria</taxon>
        <taxon>Pseudomonadati</taxon>
        <taxon>Pseudomonadota</taxon>
        <taxon>Alphaproteobacteria</taxon>
        <taxon>Acetobacterales</taxon>
        <taxon>Acetobacteraceae</taxon>
        <taxon>Neoroseomonas</taxon>
    </lineage>
</organism>
<dbReference type="Gene3D" id="3.40.50.150">
    <property type="entry name" value="Vaccinia Virus protein VP39"/>
    <property type="match status" value="1"/>
</dbReference>
<reference evidence="2 3" key="1">
    <citation type="submission" date="2020-08" db="EMBL/GenBank/DDBJ databases">
        <title>Genomic Encyclopedia of Type Strains, Phase IV (KMG-IV): sequencing the most valuable type-strain genomes for metagenomic binning, comparative biology and taxonomic classification.</title>
        <authorList>
            <person name="Goeker M."/>
        </authorList>
    </citation>
    <scope>NUCLEOTIDE SEQUENCE [LARGE SCALE GENOMIC DNA]</scope>
    <source>
        <strain evidence="2 3">DSM 25895</strain>
    </source>
</reference>
<dbReference type="SUPFAM" id="SSF53756">
    <property type="entry name" value="UDP-Glycosyltransferase/glycogen phosphorylase"/>
    <property type="match status" value="1"/>
</dbReference>
<dbReference type="EMBL" id="JACIJE010000002">
    <property type="protein sequence ID" value="MBB5688887.1"/>
    <property type="molecule type" value="Genomic_DNA"/>
</dbReference>
<name>A0A840XXJ0_9PROT</name>
<evidence type="ECO:0000313" key="2">
    <source>
        <dbReference type="EMBL" id="MBB5688887.1"/>
    </source>
</evidence>
<protein>
    <submittedName>
        <fullName evidence="2">Glycosyltransferase involved in cell wall biosynthesis</fullName>
    </submittedName>
</protein>
<dbReference type="Proteomes" id="UP000562254">
    <property type="component" value="Unassembled WGS sequence"/>
</dbReference>
<dbReference type="Gene3D" id="3.40.50.2000">
    <property type="entry name" value="Glycogen Phosphorylase B"/>
    <property type="match status" value="1"/>
</dbReference>
<evidence type="ECO:0000313" key="3">
    <source>
        <dbReference type="Proteomes" id="UP000562254"/>
    </source>
</evidence>
<comment type="caution">
    <text evidence="2">The sequence shown here is derived from an EMBL/GenBank/DDBJ whole genome shotgun (WGS) entry which is preliminary data.</text>
</comment>
<sequence length="993" mass="109334">MTSTSPSEAVSDLDRIIPPEIKNDAFYRLITELSATEDLRHVLEIGSSAGGGSTEAFVAGLARNPGQPKLFCIEVSRPRFEVLRQTYADRPFVHCYNMSSVAPSEFPSEDDVKNFYHNEKSGLRKFPLDEVLRWLEQDIAYVEGAGVEAGAIERIKAEHGIEHFDLVLIDGSEFTGEVELEKVLGARLILLDDTNTYKCFRARQRLLLDPNYELIADDQSLRNGYSAFRRRADAEDLPVHFFTIVLNGEPFIRYHETMLAKLPFRWHWHVVEGVAALKHDTAWSTANGGKVTDSIHREGRSTDGTSEYLDDLARRFPDRVTLYRKPPGAFWDGKREMVNAPLPNIRETCLLWQMDADELWTVEQVSEMRRRFIAEPTRGAAYYWCWYFVGPEKVIATRNNYAQNPAVEWLRTWRFRPGDHWAAHEPPTLVRPAPDGCAPVDIATLAPFTQDETEAFGCVFQHFAYVTEAQLAFKESYYGYAGATARWRALLARPGPGLLADHFDWVNDGTVFDDATVLRVAPLARQGADGAWSFSAPDAAPEPPPVPVRPRIVVDGIYWQYLASGIGRVWHSMLEEWVKAGLADHFVLLDRAGTAPRIPGVHMRGIAAHDYARTGEDSLLLERICRELGADLFVSTYYSSPTATPSFFFGHDMIPEMTGEDLSEEVWQEKARAIRHACGHAMVSASSARDLARLHPEVAEADITIALNGLPPGFSPATEAEIAETRRALGIRGDYLLMVGDRSGAGGYKNGILAFRAAALAAAKGHAFEILCVGGAEEVEAAFRAAVPEVKARRVKADDETLRRLYSGAHALVYPSRYEGFGMPVLEAMACGCPVVTCASSSLIEVGGEAAIFVEPEDAEAAAAALVALADPAARAARRAAGIAQAARFTTAAQAATAMSAFRAALAGVESGARPRPGPGWEEFRRYQAGIQASLAEGAGFLQRARRRGGSGRVAGELQRALIEIASMKNSPFWKLRGVVIGVLRRLGLRQRG</sequence>
<dbReference type="GO" id="GO:0016757">
    <property type="term" value="F:glycosyltransferase activity"/>
    <property type="evidence" value="ECO:0007669"/>
    <property type="project" value="TreeGrafter"/>
</dbReference>
<gene>
    <name evidence="2" type="ORF">FHS88_001003</name>
</gene>
<dbReference type="AlphaFoldDB" id="A0A840XXJ0"/>
<accession>A0A840XXJ0</accession>
<dbReference type="PANTHER" id="PTHR46401:SF2">
    <property type="entry name" value="GLYCOSYLTRANSFERASE WBBK-RELATED"/>
    <property type="match status" value="1"/>
</dbReference>
<dbReference type="InterPro" id="IPR029044">
    <property type="entry name" value="Nucleotide-diphossugar_trans"/>
</dbReference>
<dbReference type="RefSeq" id="WP_184481922.1">
    <property type="nucleotide sequence ID" value="NZ_JACIJE010000002.1"/>
</dbReference>
<evidence type="ECO:0000256" key="1">
    <source>
        <dbReference type="ARBA" id="ARBA00022679"/>
    </source>
</evidence>
<dbReference type="Pfam" id="PF13692">
    <property type="entry name" value="Glyco_trans_1_4"/>
    <property type="match status" value="1"/>
</dbReference>
<keyword evidence="1 2" id="KW-0808">Transferase</keyword>
<dbReference type="InterPro" id="IPR029063">
    <property type="entry name" value="SAM-dependent_MTases_sf"/>
</dbReference>
<dbReference type="PANTHER" id="PTHR46401">
    <property type="entry name" value="GLYCOSYLTRANSFERASE WBBK-RELATED"/>
    <property type="match status" value="1"/>
</dbReference>
<dbReference type="GO" id="GO:0009103">
    <property type="term" value="P:lipopolysaccharide biosynthetic process"/>
    <property type="evidence" value="ECO:0007669"/>
    <property type="project" value="TreeGrafter"/>
</dbReference>
<keyword evidence="3" id="KW-1185">Reference proteome</keyword>
<proteinExistence type="predicted"/>
<dbReference type="SUPFAM" id="SSF53448">
    <property type="entry name" value="Nucleotide-diphospho-sugar transferases"/>
    <property type="match status" value="1"/>
</dbReference>